<gene>
    <name evidence="2" type="ORF">SAMN02745673_02195</name>
</gene>
<feature type="signal peptide" evidence="1">
    <location>
        <begin position="1"/>
        <end position="21"/>
    </location>
</feature>
<sequence length="287" mass="31078">MPISRFLAAGLVLAAAGCAAAPEDPQEGGPPEVGLQVRALHVPLDDYNLSRPDIETIEYAEDLLIGACMRDLGLDWELLPPPEEHDADPLNRRRYGLVEPEVARRYGYHPPPPAPGQRAREEARRVRAALPLGEQVAAYGTDGRGGCLAEARERLGADVPGFDAGVLNGYIGDTFEASRRDPRVVEVVGAWSACMRERGYAYEDPLDVLSDPAWAETEEASSREVAVAGADVLCKAETDLVAVWNAVEDEIQREVIDANPGDFALFGRVRDAELDAAREVIEATDPP</sequence>
<dbReference type="AlphaFoldDB" id="A0A1T4QFH9"/>
<keyword evidence="1" id="KW-0732">Signal</keyword>
<keyword evidence="3" id="KW-1185">Reference proteome</keyword>
<evidence type="ECO:0000256" key="1">
    <source>
        <dbReference type="SAM" id="SignalP"/>
    </source>
</evidence>
<dbReference type="Proteomes" id="UP000190637">
    <property type="component" value="Unassembled WGS sequence"/>
</dbReference>
<evidence type="ECO:0000313" key="2">
    <source>
        <dbReference type="EMBL" id="SKA02251.1"/>
    </source>
</evidence>
<dbReference type="PROSITE" id="PS51257">
    <property type="entry name" value="PROKAR_LIPOPROTEIN"/>
    <property type="match status" value="1"/>
</dbReference>
<feature type="chain" id="PRO_5039405809" evidence="1">
    <location>
        <begin position="22"/>
        <end position="287"/>
    </location>
</feature>
<dbReference type="RefSeq" id="WP_078761534.1">
    <property type="nucleotide sequence ID" value="NZ_FUWS01000005.1"/>
</dbReference>
<evidence type="ECO:0000313" key="3">
    <source>
        <dbReference type="Proteomes" id="UP000190637"/>
    </source>
</evidence>
<organism evidence="2 3">
    <name type="scientific">Marinactinospora thermotolerans DSM 45154</name>
    <dbReference type="NCBI Taxonomy" id="1122192"/>
    <lineage>
        <taxon>Bacteria</taxon>
        <taxon>Bacillati</taxon>
        <taxon>Actinomycetota</taxon>
        <taxon>Actinomycetes</taxon>
        <taxon>Streptosporangiales</taxon>
        <taxon>Nocardiopsidaceae</taxon>
        <taxon>Marinactinospora</taxon>
    </lineage>
</organism>
<reference evidence="2 3" key="1">
    <citation type="submission" date="2017-02" db="EMBL/GenBank/DDBJ databases">
        <authorList>
            <person name="Peterson S.W."/>
        </authorList>
    </citation>
    <scope>NUCLEOTIDE SEQUENCE [LARGE SCALE GENOMIC DNA]</scope>
    <source>
        <strain evidence="2 3">DSM 45154</strain>
    </source>
</reference>
<protein>
    <submittedName>
        <fullName evidence="2">Uncharacterized protein</fullName>
    </submittedName>
</protein>
<proteinExistence type="predicted"/>
<name>A0A1T4QFH9_9ACTN</name>
<accession>A0A1T4QFH9</accession>
<dbReference type="EMBL" id="FUWS01000005">
    <property type="protein sequence ID" value="SKA02251.1"/>
    <property type="molecule type" value="Genomic_DNA"/>
</dbReference>